<comment type="caution">
    <text evidence="8">The sequence shown here is derived from an EMBL/GenBank/DDBJ whole genome shotgun (WGS) entry which is preliminary data.</text>
</comment>
<evidence type="ECO:0000256" key="5">
    <source>
        <dbReference type="ARBA" id="ARBA00023136"/>
    </source>
</evidence>
<dbReference type="Pfam" id="PF06271">
    <property type="entry name" value="RDD"/>
    <property type="match status" value="1"/>
</dbReference>
<feature type="transmembrane region" description="Helical" evidence="6">
    <location>
        <begin position="21"/>
        <end position="49"/>
    </location>
</feature>
<sequence>MSQQATYTEVKGAGFFRRLGAWLYDLLVLTAIEMLAVGLIMAGFAIALSLGVSLEGYIDTSDFLSRHPIASPLFTVYIFAVAMFFYGYFWCKGGQTLGMRAWKLHMQNTDGSAISPTQAVIRMASSGFGAGNLFVFLSPTNQALQDMVAKCHVIKSDKL</sequence>
<proteinExistence type="predicted"/>
<dbReference type="PANTHER" id="PTHR36115:SF10">
    <property type="entry name" value="RDD DOMAIN-CONTAINING PROTEIN"/>
    <property type="match status" value="1"/>
</dbReference>
<keyword evidence="3 6" id="KW-0812">Transmembrane</keyword>
<dbReference type="EMBL" id="PEIB01000047">
    <property type="protein sequence ID" value="RXJ70554.1"/>
    <property type="molecule type" value="Genomic_DNA"/>
</dbReference>
<gene>
    <name evidence="8" type="ORF">CS022_23015</name>
</gene>
<name>A0A4Q0YKP0_9GAMM</name>
<evidence type="ECO:0000313" key="9">
    <source>
        <dbReference type="Proteomes" id="UP000290287"/>
    </source>
</evidence>
<evidence type="ECO:0000256" key="2">
    <source>
        <dbReference type="ARBA" id="ARBA00022475"/>
    </source>
</evidence>
<keyword evidence="4 6" id="KW-1133">Transmembrane helix</keyword>
<accession>A0A4Q0YKP0</accession>
<dbReference type="InterPro" id="IPR010432">
    <property type="entry name" value="RDD"/>
</dbReference>
<evidence type="ECO:0000256" key="3">
    <source>
        <dbReference type="ARBA" id="ARBA00022692"/>
    </source>
</evidence>
<feature type="domain" description="RDD" evidence="7">
    <location>
        <begin position="13"/>
        <end position="150"/>
    </location>
</feature>
<keyword evidence="5 6" id="KW-0472">Membrane</keyword>
<dbReference type="InterPro" id="IPR051791">
    <property type="entry name" value="Pra-immunoreactive"/>
</dbReference>
<dbReference type="Proteomes" id="UP000290287">
    <property type="component" value="Unassembled WGS sequence"/>
</dbReference>
<dbReference type="RefSeq" id="WP_129124206.1">
    <property type="nucleotide sequence ID" value="NZ_PEIB01000047.1"/>
</dbReference>
<dbReference type="OrthoDB" id="9793824at2"/>
<dbReference type="GO" id="GO:0005886">
    <property type="term" value="C:plasma membrane"/>
    <property type="evidence" value="ECO:0007669"/>
    <property type="project" value="UniProtKB-SubCell"/>
</dbReference>
<evidence type="ECO:0000259" key="7">
    <source>
        <dbReference type="Pfam" id="PF06271"/>
    </source>
</evidence>
<protein>
    <recommendedName>
        <fullName evidence="7">RDD domain-containing protein</fullName>
    </recommendedName>
</protein>
<evidence type="ECO:0000256" key="6">
    <source>
        <dbReference type="SAM" id="Phobius"/>
    </source>
</evidence>
<dbReference type="PANTHER" id="PTHR36115">
    <property type="entry name" value="PROLINE-RICH ANTIGEN HOMOLOG-RELATED"/>
    <property type="match status" value="1"/>
</dbReference>
<keyword evidence="9" id="KW-1185">Reference proteome</keyword>
<evidence type="ECO:0000256" key="4">
    <source>
        <dbReference type="ARBA" id="ARBA00022989"/>
    </source>
</evidence>
<keyword evidence="2" id="KW-1003">Cell membrane</keyword>
<organism evidence="8 9">
    <name type="scientific">Veronia nyctiphanis</name>
    <dbReference type="NCBI Taxonomy" id="1278244"/>
    <lineage>
        <taxon>Bacteria</taxon>
        <taxon>Pseudomonadati</taxon>
        <taxon>Pseudomonadota</taxon>
        <taxon>Gammaproteobacteria</taxon>
        <taxon>Vibrionales</taxon>
        <taxon>Vibrionaceae</taxon>
        <taxon>Veronia</taxon>
    </lineage>
</organism>
<feature type="transmembrane region" description="Helical" evidence="6">
    <location>
        <begin position="69"/>
        <end position="91"/>
    </location>
</feature>
<reference evidence="8 9" key="1">
    <citation type="submission" date="2017-10" db="EMBL/GenBank/DDBJ databases">
        <title>Nyctiphanis sp. nov., isolated from the stomach of the euphausiid Nyctiphanes simplex (Hansen, 1911) in the Gulf of California.</title>
        <authorList>
            <person name="Gomez-Gil B."/>
            <person name="Aguilar-Mendez M."/>
            <person name="Lopez-Cortes A."/>
            <person name="Gomez-Gutierrez J."/>
            <person name="Roque A."/>
            <person name="Lang E."/>
            <person name="Gonzalez-Castillo A."/>
        </authorList>
    </citation>
    <scope>NUCLEOTIDE SEQUENCE [LARGE SCALE GENOMIC DNA]</scope>
    <source>
        <strain evidence="8 9">CAIM 600</strain>
    </source>
</reference>
<evidence type="ECO:0000256" key="1">
    <source>
        <dbReference type="ARBA" id="ARBA00004651"/>
    </source>
</evidence>
<evidence type="ECO:0000313" key="8">
    <source>
        <dbReference type="EMBL" id="RXJ70554.1"/>
    </source>
</evidence>
<comment type="subcellular location">
    <subcellularLocation>
        <location evidence="1">Cell membrane</location>
        <topology evidence="1">Multi-pass membrane protein</topology>
    </subcellularLocation>
</comment>
<dbReference type="AlphaFoldDB" id="A0A4Q0YKP0"/>